<sequence>MKKLLLILLICLPLTGIAKDKNDNSNPKYLAGAVTLTDGKVTFTKEIKAPGLSRSAIFDQLLKWAQERFKPDGKLNSFVAYTNEEAGEIAVQAEEYLVFSSSALSLDRTRIYYQFFIYAEEGVCNIEMTRIRYWYDEARDGGEKYTAEEWITDDMALNKKQTKLAPICGKFRRETIDLKDQLFQQVADALGQKLLTAEVPAPQAQQPVPAVVPQQPVQTVPASTGELKEVSIEQLPSNMNELAAQGRITLTAENGETIDIKAENWSGFGKMFTKNVAYILFDQSRIAATALMEQSNTYTVSFYLNQSAQPAIVISCKKAMAQKMTAEELKSLNQTVDASKQYTMYIGEITKAEMR</sequence>
<dbReference type="STRING" id="667015.Bacsa_0911"/>
<name>F0R394_PHOSB</name>
<gene>
    <name evidence="3" type="ordered locus">Bacsa_0911</name>
</gene>
<dbReference type="CDD" id="cd12190">
    <property type="entry name" value="Bacova_04320_like"/>
    <property type="match status" value="1"/>
</dbReference>
<evidence type="ECO:0000313" key="3">
    <source>
        <dbReference type="EMBL" id="ADY35503.1"/>
    </source>
</evidence>
<dbReference type="InterPro" id="IPR027823">
    <property type="entry name" value="DUF4468"/>
</dbReference>
<dbReference type="EMBL" id="CP002530">
    <property type="protein sequence ID" value="ADY35503.1"/>
    <property type="molecule type" value="Genomic_DNA"/>
</dbReference>
<dbReference type="eggNOG" id="COG1853">
    <property type="taxonomic scope" value="Bacteria"/>
</dbReference>
<keyword evidence="4" id="KW-1185">Reference proteome</keyword>
<evidence type="ECO:0000259" key="2">
    <source>
        <dbReference type="Pfam" id="PF14730"/>
    </source>
</evidence>
<protein>
    <recommendedName>
        <fullName evidence="2">DUF4468 domain-containing protein</fullName>
    </recommendedName>
</protein>
<feature type="signal peptide" evidence="1">
    <location>
        <begin position="1"/>
        <end position="18"/>
    </location>
</feature>
<dbReference type="HOGENOM" id="CLU_046385_0_0_10"/>
<feature type="domain" description="DUF4468" evidence="2">
    <location>
        <begin position="43"/>
        <end position="134"/>
    </location>
</feature>
<proteinExistence type="predicted"/>
<dbReference type="Gene3D" id="3.30.530.80">
    <property type="match status" value="1"/>
</dbReference>
<reference evidence="3 4" key="1">
    <citation type="journal article" date="2011" name="Stand. Genomic Sci.">
        <title>Complete genome sequence of Bacteroides salanitronis type strain (BL78).</title>
        <authorList>
            <person name="Gronow S."/>
            <person name="Held B."/>
            <person name="Lucas S."/>
            <person name="Lapidus A."/>
            <person name="Del Rio T.G."/>
            <person name="Nolan M."/>
            <person name="Tice H."/>
            <person name="Deshpande S."/>
            <person name="Cheng J.F."/>
            <person name="Pitluck S."/>
            <person name="Liolios K."/>
            <person name="Pagani I."/>
            <person name="Ivanova N."/>
            <person name="Mavromatis K."/>
            <person name="Pati A."/>
            <person name="Tapia R."/>
            <person name="Han C."/>
            <person name="Goodwin L."/>
            <person name="Chen A."/>
            <person name="Palaniappan K."/>
            <person name="Land M."/>
            <person name="Hauser L."/>
            <person name="Chang Y.J."/>
            <person name="Jeffries C.D."/>
            <person name="Brambilla E.M."/>
            <person name="Rohde M."/>
            <person name="Goker M."/>
            <person name="Detter J.C."/>
            <person name="Woyke T."/>
            <person name="Bristow J."/>
            <person name="Markowitz V."/>
            <person name="Hugenholtz P."/>
            <person name="Kyrpides N.C."/>
            <person name="Klenk H.P."/>
            <person name="Eisen J.A."/>
        </authorList>
    </citation>
    <scope>NUCLEOTIDE SEQUENCE [LARGE SCALE GENOMIC DNA]</scope>
    <source>
        <strain evidence="3 4">DSM 18170</strain>
    </source>
</reference>
<dbReference type="Proteomes" id="UP000007486">
    <property type="component" value="Chromosome"/>
</dbReference>
<accession>F0R394</accession>
<dbReference type="OrthoDB" id="1045814at2"/>
<evidence type="ECO:0000313" key="4">
    <source>
        <dbReference type="Proteomes" id="UP000007486"/>
    </source>
</evidence>
<dbReference type="Pfam" id="PF14730">
    <property type="entry name" value="DUF4468"/>
    <property type="match status" value="1"/>
</dbReference>
<feature type="chain" id="PRO_5003257447" description="DUF4468 domain-containing protein" evidence="1">
    <location>
        <begin position="19"/>
        <end position="355"/>
    </location>
</feature>
<evidence type="ECO:0000256" key="1">
    <source>
        <dbReference type="SAM" id="SignalP"/>
    </source>
</evidence>
<dbReference type="RefSeq" id="WP_013616954.1">
    <property type="nucleotide sequence ID" value="NC_015164.1"/>
</dbReference>
<organism evidence="3 4">
    <name type="scientific">Phocaeicola salanitronis (strain DSM 18170 / JCM 13657 / CCUG 60908 / BL78)</name>
    <name type="common">Bacteroides salanitronis</name>
    <dbReference type="NCBI Taxonomy" id="667015"/>
    <lineage>
        <taxon>Bacteria</taxon>
        <taxon>Pseudomonadati</taxon>
        <taxon>Bacteroidota</taxon>
        <taxon>Bacteroidia</taxon>
        <taxon>Bacteroidales</taxon>
        <taxon>Bacteroidaceae</taxon>
        <taxon>Phocaeicola</taxon>
    </lineage>
</organism>
<dbReference type="AlphaFoldDB" id="F0R394"/>
<dbReference type="KEGG" id="bsa:Bacsa_0911"/>
<keyword evidence="1" id="KW-0732">Signal</keyword>